<name>A0ABW4C5K7_9LACO</name>
<keyword evidence="6 10" id="KW-0067">ATP-binding</keyword>
<keyword evidence="4" id="KW-1003">Cell membrane</keyword>
<accession>A0ABW4C5K7</accession>
<comment type="caution">
    <text evidence="10">The sequence shown here is derived from an EMBL/GenBank/DDBJ whole genome shotgun (WGS) entry which is preliminary data.</text>
</comment>
<dbReference type="InterPro" id="IPR017871">
    <property type="entry name" value="ABC_transporter-like_CS"/>
</dbReference>
<dbReference type="NCBIfam" id="TIGR04520">
    <property type="entry name" value="ECF_ATPase_1"/>
    <property type="match status" value="1"/>
</dbReference>
<keyword evidence="5" id="KW-0547">Nucleotide-binding</keyword>
<keyword evidence="7" id="KW-1278">Translocase</keyword>
<evidence type="ECO:0000256" key="1">
    <source>
        <dbReference type="ARBA" id="ARBA00004202"/>
    </source>
</evidence>
<dbReference type="EMBL" id="JBHTOJ010000045">
    <property type="protein sequence ID" value="MFD1421709.1"/>
    <property type="molecule type" value="Genomic_DNA"/>
</dbReference>
<proteinExistence type="inferred from homology"/>
<dbReference type="PROSITE" id="PS50893">
    <property type="entry name" value="ABC_TRANSPORTER_2"/>
    <property type="match status" value="1"/>
</dbReference>
<dbReference type="Gene3D" id="3.40.50.300">
    <property type="entry name" value="P-loop containing nucleotide triphosphate hydrolases"/>
    <property type="match status" value="1"/>
</dbReference>
<dbReference type="RefSeq" id="WP_137635510.1">
    <property type="nucleotide sequence ID" value="NZ_BJDL01000022.1"/>
</dbReference>
<dbReference type="PANTHER" id="PTHR43553">
    <property type="entry name" value="HEAVY METAL TRANSPORTER"/>
    <property type="match status" value="1"/>
</dbReference>
<dbReference type="Proteomes" id="UP001597188">
    <property type="component" value="Unassembled WGS sequence"/>
</dbReference>
<gene>
    <name evidence="10" type="ORF">ACFQ5L_12245</name>
</gene>
<evidence type="ECO:0000256" key="8">
    <source>
        <dbReference type="ARBA" id="ARBA00023136"/>
    </source>
</evidence>
<evidence type="ECO:0000259" key="9">
    <source>
        <dbReference type="PROSITE" id="PS50893"/>
    </source>
</evidence>
<sequence length="281" mass="30751">MVSQIIDVEHLNYRYPQQAADQLTLTDISFTVAAGEWVAIVGHNGSGKSTLAKNLNGLLAPVSGKITIDGQVLSEQTVWDIRRKIGMVFQNPDNQFVGATVEDDVAFSLENQGIPRDEMLSRVAEALAQVDMQDFATREPARLSGGQKQRVALAGMIAARPQILILDEATSMLDPEGRAEVLQTIRQMKADSDLTVLSITHDIDEAANANRVLVVNDGHLVEEGTPAEIFQHGPALIKMGLDMPYPERLKAALARLGVQVPATYLTEKGMADWLWQLRSNK</sequence>
<reference evidence="11" key="1">
    <citation type="journal article" date="2019" name="Int. J. Syst. Evol. Microbiol.">
        <title>The Global Catalogue of Microorganisms (GCM) 10K type strain sequencing project: providing services to taxonomists for standard genome sequencing and annotation.</title>
        <authorList>
            <consortium name="The Broad Institute Genomics Platform"/>
            <consortium name="The Broad Institute Genome Sequencing Center for Infectious Disease"/>
            <person name="Wu L."/>
            <person name="Ma J."/>
        </authorList>
    </citation>
    <scope>NUCLEOTIDE SEQUENCE [LARGE SCALE GENOMIC DNA]</scope>
    <source>
        <strain evidence="11">CCM 8931</strain>
    </source>
</reference>
<dbReference type="InterPro" id="IPR050095">
    <property type="entry name" value="ECF_ABC_transporter_ATP-bd"/>
</dbReference>
<dbReference type="CDD" id="cd03225">
    <property type="entry name" value="ABC_cobalt_CbiO_domain1"/>
    <property type="match status" value="1"/>
</dbReference>
<keyword evidence="8" id="KW-0472">Membrane</keyword>
<evidence type="ECO:0000256" key="7">
    <source>
        <dbReference type="ARBA" id="ARBA00022967"/>
    </source>
</evidence>
<feature type="domain" description="ABC transporter" evidence="9">
    <location>
        <begin position="6"/>
        <end position="242"/>
    </location>
</feature>
<keyword evidence="11" id="KW-1185">Reference proteome</keyword>
<evidence type="ECO:0000256" key="3">
    <source>
        <dbReference type="ARBA" id="ARBA00022448"/>
    </source>
</evidence>
<dbReference type="InterPro" id="IPR027417">
    <property type="entry name" value="P-loop_NTPase"/>
</dbReference>
<comment type="similarity">
    <text evidence="2">Belongs to the ABC transporter superfamily.</text>
</comment>
<evidence type="ECO:0000256" key="2">
    <source>
        <dbReference type="ARBA" id="ARBA00005417"/>
    </source>
</evidence>
<dbReference type="SMART" id="SM00382">
    <property type="entry name" value="AAA"/>
    <property type="match status" value="1"/>
</dbReference>
<evidence type="ECO:0000313" key="10">
    <source>
        <dbReference type="EMBL" id="MFD1421709.1"/>
    </source>
</evidence>
<dbReference type="Pfam" id="PF00005">
    <property type="entry name" value="ABC_tran"/>
    <property type="match status" value="1"/>
</dbReference>
<evidence type="ECO:0000313" key="11">
    <source>
        <dbReference type="Proteomes" id="UP001597188"/>
    </source>
</evidence>
<evidence type="ECO:0000256" key="4">
    <source>
        <dbReference type="ARBA" id="ARBA00022475"/>
    </source>
</evidence>
<dbReference type="InterPro" id="IPR015856">
    <property type="entry name" value="ABC_transpr_CbiO/EcfA_su"/>
</dbReference>
<evidence type="ECO:0000256" key="6">
    <source>
        <dbReference type="ARBA" id="ARBA00022840"/>
    </source>
</evidence>
<organism evidence="10 11">
    <name type="scientific">Lactiplantibacillus songbeiensis</name>
    <dbReference type="NCBI Taxonomy" id="2559920"/>
    <lineage>
        <taxon>Bacteria</taxon>
        <taxon>Bacillati</taxon>
        <taxon>Bacillota</taxon>
        <taxon>Bacilli</taxon>
        <taxon>Lactobacillales</taxon>
        <taxon>Lactobacillaceae</taxon>
        <taxon>Lactiplantibacillus</taxon>
    </lineage>
</organism>
<comment type="subcellular location">
    <subcellularLocation>
        <location evidence="1">Cell membrane</location>
        <topology evidence="1">Peripheral membrane protein</topology>
    </subcellularLocation>
</comment>
<evidence type="ECO:0000256" key="5">
    <source>
        <dbReference type="ARBA" id="ARBA00022741"/>
    </source>
</evidence>
<dbReference type="GO" id="GO:0005524">
    <property type="term" value="F:ATP binding"/>
    <property type="evidence" value="ECO:0007669"/>
    <property type="project" value="UniProtKB-KW"/>
</dbReference>
<dbReference type="InterPro" id="IPR003593">
    <property type="entry name" value="AAA+_ATPase"/>
</dbReference>
<dbReference type="InterPro" id="IPR030947">
    <property type="entry name" value="EcfA_1"/>
</dbReference>
<protein>
    <submittedName>
        <fullName evidence="10">Energy-coupling factor ABC transporter ATP-binding protein</fullName>
    </submittedName>
</protein>
<dbReference type="SUPFAM" id="SSF52540">
    <property type="entry name" value="P-loop containing nucleoside triphosphate hydrolases"/>
    <property type="match status" value="1"/>
</dbReference>
<dbReference type="NCBIfam" id="NF010167">
    <property type="entry name" value="PRK13648.1"/>
    <property type="match status" value="1"/>
</dbReference>
<dbReference type="InterPro" id="IPR003439">
    <property type="entry name" value="ABC_transporter-like_ATP-bd"/>
</dbReference>
<dbReference type="NCBIfam" id="NF010156">
    <property type="entry name" value="PRK13635.1"/>
    <property type="match status" value="1"/>
</dbReference>
<dbReference type="PANTHER" id="PTHR43553:SF24">
    <property type="entry name" value="ENERGY-COUPLING FACTOR TRANSPORTER ATP-BINDING PROTEIN ECFA1"/>
    <property type="match status" value="1"/>
</dbReference>
<dbReference type="PROSITE" id="PS00211">
    <property type="entry name" value="ABC_TRANSPORTER_1"/>
    <property type="match status" value="1"/>
</dbReference>
<keyword evidence="3" id="KW-0813">Transport</keyword>